<dbReference type="GO" id="GO:0016746">
    <property type="term" value="F:acyltransferase activity"/>
    <property type="evidence" value="ECO:0007669"/>
    <property type="project" value="UniProtKB-KW"/>
</dbReference>
<dbReference type="InterPro" id="IPR016181">
    <property type="entry name" value="Acyl_CoA_acyltransferase"/>
</dbReference>
<dbReference type="EC" id="2.3.1.-" evidence="2"/>
<keyword evidence="2" id="KW-0012">Acyltransferase</keyword>
<evidence type="ECO:0000313" key="2">
    <source>
        <dbReference type="EMBL" id="MDM7860259.1"/>
    </source>
</evidence>
<dbReference type="RefSeq" id="WP_289364549.1">
    <property type="nucleotide sequence ID" value="NZ_JAUCBP010000007.1"/>
</dbReference>
<gene>
    <name evidence="2" type="ORF">QTP81_06600</name>
</gene>
<keyword evidence="3" id="KW-1185">Reference proteome</keyword>
<evidence type="ECO:0000313" key="3">
    <source>
        <dbReference type="Proteomes" id="UP001234343"/>
    </source>
</evidence>
<dbReference type="Gene3D" id="3.40.630.30">
    <property type="match status" value="1"/>
</dbReference>
<protein>
    <submittedName>
        <fullName evidence="2">GNAT family N-acetyltransferase</fullName>
        <ecNumber evidence="2">2.3.1.-</ecNumber>
    </submittedName>
</protein>
<dbReference type="CDD" id="cd04301">
    <property type="entry name" value="NAT_SF"/>
    <property type="match status" value="1"/>
</dbReference>
<accession>A0ABT7SVN6</accession>
<dbReference type="Proteomes" id="UP001234343">
    <property type="component" value="Unassembled WGS sequence"/>
</dbReference>
<comment type="caution">
    <text evidence="2">The sequence shown here is derived from an EMBL/GenBank/DDBJ whole genome shotgun (WGS) entry which is preliminary data.</text>
</comment>
<feature type="domain" description="N-acetyltransferase" evidence="1">
    <location>
        <begin position="99"/>
        <end position="158"/>
    </location>
</feature>
<dbReference type="SUPFAM" id="SSF55729">
    <property type="entry name" value="Acyl-CoA N-acyltransferases (Nat)"/>
    <property type="match status" value="1"/>
</dbReference>
<keyword evidence="2" id="KW-0808">Transferase</keyword>
<name>A0ABT7SVN6_9ALTE</name>
<dbReference type="Pfam" id="PF00583">
    <property type="entry name" value="Acetyltransf_1"/>
    <property type="match status" value="1"/>
</dbReference>
<dbReference type="EMBL" id="JAUCBP010000007">
    <property type="protein sequence ID" value="MDM7860259.1"/>
    <property type="molecule type" value="Genomic_DNA"/>
</dbReference>
<reference evidence="2 3" key="1">
    <citation type="submission" date="2023-06" db="EMBL/GenBank/DDBJ databases">
        <title>Alteromonas sp. ASW11-36 isolated from intertidal sand.</title>
        <authorList>
            <person name="Li Y."/>
        </authorList>
    </citation>
    <scope>NUCLEOTIDE SEQUENCE [LARGE SCALE GENOMIC DNA]</scope>
    <source>
        <strain evidence="2 3">ASW11-36</strain>
    </source>
</reference>
<evidence type="ECO:0000259" key="1">
    <source>
        <dbReference type="Pfam" id="PF00583"/>
    </source>
</evidence>
<dbReference type="InterPro" id="IPR000182">
    <property type="entry name" value="GNAT_dom"/>
</dbReference>
<proteinExistence type="predicted"/>
<sequence length="203" mass="22678">MVEYLPLSEQFYSAIIALGNRVHGDNYLDPDSLTAIGNASWHKNINASYVALVGHDEIPSNERYTAQQVGDRYLVGFRLTLAAQNWTIDKWCSTDMWPHPSERVCYFKCNTVDEVMRGQGVGSALLQHSIQSAKQQGALGGLAHIWLASPGNSAYRYFSANGAKLIAEHPNKWQHLCIEDNYQCPVCTDLCECTAAEMMLTFK</sequence>
<organism evidence="2 3">
    <name type="scientific">Alteromonas arenosi</name>
    <dbReference type="NCBI Taxonomy" id="3055817"/>
    <lineage>
        <taxon>Bacteria</taxon>
        <taxon>Pseudomonadati</taxon>
        <taxon>Pseudomonadota</taxon>
        <taxon>Gammaproteobacteria</taxon>
        <taxon>Alteromonadales</taxon>
        <taxon>Alteromonadaceae</taxon>
        <taxon>Alteromonas/Salinimonas group</taxon>
        <taxon>Alteromonas</taxon>
    </lineage>
</organism>